<dbReference type="InterPro" id="IPR018490">
    <property type="entry name" value="cNMP-bd_dom_sf"/>
</dbReference>
<evidence type="ECO:0000256" key="1">
    <source>
        <dbReference type="ARBA" id="ARBA00023015"/>
    </source>
</evidence>
<evidence type="ECO:0000259" key="5">
    <source>
        <dbReference type="PROSITE" id="PS51063"/>
    </source>
</evidence>
<dbReference type="InterPro" id="IPR036388">
    <property type="entry name" value="WH-like_DNA-bd_sf"/>
</dbReference>
<dbReference type="InterPro" id="IPR014710">
    <property type="entry name" value="RmlC-like_jellyroll"/>
</dbReference>
<protein>
    <submittedName>
        <fullName evidence="6">Crp/Fnr family transcriptional regulator</fullName>
    </submittedName>
</protein>
<dbReference type="PROSITE" id="PS50042">
    <property type="entry name" value="CNMP_BINDING_3"/>
    <property type="match status" value="1"/>
</dbReference>
<sequence>MVDRTSGGNARMIAVDNPIPCRACPLQDCAGLRPLEPRQLDYMQGFKQGEVRVERLETVVRQGETRRRLYTVLEGVLMRYRELDDGRRQIVNFMFAGDLIGLQGAFEEPSSHSVAALLPARLCLFEQSEFSALIGRHPGLGYDLTWLAAKEETALEEHMVAVGRRSAKERITYLAVWLLDRALGVGMADADNRLALPLNQTQIADMLGLSLVHTNRKIKALAREGLVEWNPGEISVPDLDAASDYARYDRKSGQRRPFI</sequence>
<dbReference type="Gene3D" id="1.10.10.10">
    <property type="entry name" value="Winged helix-like DNA-binding domain superfamily/Winged helix DNA-binding domain"/>
    <property type="match status" value="1"/>
</dbReference>
<evidence type="ECO:0000313" key="7">
    <source>
        <dbReference type="Proteomes" id="UP001235664"/>
    </source>
</evidence>
<dbReference type="PROSITE" id="PS51063">
    <property type="entry name" value="HTH_CRP_2"/>
    <property type="match status" value="1"/>
</dbReference>
<keyword evidence="3" id="KW-0804">Transcription</keyword>
<feature type="domain" description="Cyclic nucleotide-binding" evidence="4">
    <location>
        <begin position="57"/>
        <end position="136"/>
    </location>
</feature>
<feature type="domain" description="HTH crp-type" evidence="5">
    <location>
        <begin position="165"/>
        <end position="240"/>
    </location>
</feature>
<evidence type="ECO:0000256" key="3">
    <source>
        <dbReference type="ARBA" id="ARBA00023163"/>
    </source>
</evidence>
<dbReference type="SUPFAM" id="SSF51206">
    <property type="entry name" value="cAMP-binding domain-like"/>
    <property type="match status" value="1"/>
</dbReference>
<dbReference type="Pfam" id="PF00027">
    <property type="entry name" value="cNMP_binding"/>
    <property type="match status" value="1"/>
</dbReference>
<evidence type="ECO:0000313" key="6">
    <source>
        <dbReference type="EMBL" id="MDP4540103.1"/>
    </source>
</evidence>
<reference evidence="6 7" key="1">
    <citation type="submission" date="2023-08" db="EMBL/GenBank/DDBJ databases">
        <title>genomic of DY56.</title>
        <authorList>
            <person name="Wang Y."/>
        </authorList>
    </citation>
    <scope>NUCLEOTIDE SEQUENCE [LARGE SCALE GENOMIC DNA]</scope>
    <source>
        <strain evidence="6 7">DY56-A-20</strain>
    </source>
</reference>
<dbReference type="InterPro" id="IPR036390">
    <property type="entry name" value="WH_DNA-bd_sf"/>
</dbReference>
<dbReference type="CDD" id="cd00038">
    <property type="entry name" value="CAP_ED"/>
    <property type="match status" value="1"/>
</dbReference>
<comment type="caution">
    <text evidence="6">The sequence shown here is derived from an EMBL/GenBank/DDBJ whole genome shotgun (WGS) entry which is preliminary data.</text>
</comment>
<proteinExistence type="predicted"/>
<dbReference type="EMBL" id="JAVAIL010000003">
    <property type="protein sequence ID" value="MDP4540103.1"/>
    <property type="molecule type" value="Genomic_DNA"/>
</dbReference>
<dbReference type="Proteomes" id="UP001235664">
    <property type="component" value="Unassembled WGS sequence"/>
</dbReference>
<dbReference type="InterPro" id="IPR000595">
    <property type="entry name" value="cNMP-bd_dom"/>
</dbReference>
<dbReference type="InterPro" id="IPR012318">
    <property type="entry name" value="HTH_CRP"/>
</dbReference>
<evidence type="ECO:0000259" key="4">
    <source>
        <dbReference type="PROSITE" id="PS50042"/>
    </source>
</evidence>
<organism evidence="6 7">
    <name type="scientific">Qipengyuania benthica</name>
    <dbReference type="NCBI Taxonomy" id="3067651"/>
    <lineage>
        <taxon>Bacteria</taxon>
        <taxon>Pseudomonadati</taxon>
        <taxon>Pseudomonadota</taxon>
        <taxon>Alphaproteobacteria</taxon>
        <taxon>Sphingomonadales</taxon>
        <taxon>Erythrobacteraceae</taxon>
        <taxon>Qipengyuania</taxon>
    </lineage>
</organism>
<dbReference type="SMART" id="SM00100">
    <property type="entry name" value="cNMP"/>
    <property type="match status" value="1"/>
</dbReference>
<keyword evidence="1" id="KW-0805">Transcription regulation</keyword>
<dbReference type="Pfam" id="PF13545">
    <property type="entry name" value="HTH_Crp_2"/>
    <property type="match status" value="1"/>
</dbReference>
<dbReference type="RefSeq" id="WP_305930246.1">
    <property type="nucleotide sequence ID" value="NZ_JAVAIL010000003.1"/>
</dbReference>
<keyword evidence="7" id="KW-1185">Reference proteome</keyword>
<dbReference type="SMART" id="SM00419">
    <property type="entry name" value="HTH_CRP"/>
    <property type="match status" value="1"/>
</dbReference>
<keyword evidence="2" id="KW-0238">DNA-binding</keyword>
<gene>
    <name evidence="6" type="ORF">Q9K01_10740</name>
</gene>
<accession>A0ABT9H9X5</accession>
<evidence type="ECO:0000256" key="2">
    <source>
        <dbReference type="ARBA" id="ARBA00023125"/>
    </source>
</evidence>
<name>A0ABT9H9X5_9SPHN</name>
<dbReference type="Gene3D" id="2.60.120.10">
    <property type="entry name" value="Jelly Rolls"/>
    <property type="match status" value="1"/>
</dbReference>
<dbReference type="SUPFAM" id="SSF46785">
    <property type="entry name" value="Winged helix' DNA-binding domain"/>
    <property type="match status" value="1"/>
</dbReference>